<dbReference type="InterPro" id="IPR011050">
    <property type="entry name" value="Pectin_lyase_fold/virulence"/>
</dbReference>
<dbReference type="InterPro" id="IPR006626">
    <property type="entry name" value="PbH1"/>
</dbReference>
<dbReference type="Pfam" id="PF20129">
    <property type="entry name" value="DUF6519"/>
    <property type="match status" value="1"/>
</dbReference>
<reference evidence="1 2" key="1">
    <citation type="submission" date="2020-04" db="EMBL/GenBank/DDBJ databases">
        <title>Azohydromonas sp. isolated from soil.</title>
        <authorList>
            <person name="Dahal R.H."/>
        </authorList>
    </citation>
    <scope>NUCLEOTIDE SEQUENCE [LARGE SCALE GENOMIC DNA]</scope>
    <source>
        <strain evidence="1 2">G-1-1-14</strain>
    </source>
</reference>
<accession>A0A848FDF2</accession>
<comment type="caution">
    <text evidence="1">The sequence shown here is derived from an EMBL/GenBank/DDBJ whole genome shotgun (WGS) entry which is preliminary data.</text>
</comment>
<dbReference type="SMART" id="SM00710">
    <property type="entry name" value="PbH1"/>
    <property type="match status" value="5"/>
</dbReference>
<proteinExistence type="predicted"/>
<dbReference type="AlphaFoldDB" id="A0A848FDF2"/>
<gene>
    <name evidence="1" type="ORF">HHL10_17790</name>
</gene>
<evidence type="ECO:0000313" key="2">
    <source>
        <dbReference type="Proteomes" id="UP000574067"/>
    </source>
</evidence>
<dbReference type="SUPFAM" id="SSF51126">
    <property type="entry name" value="Pectin lyase-like"/>
    <property type="match status" value="1"/>
</dbReference>
<evidence type="ECO:0008006" key="3">
    <source>
        <dbReference type="Google" id="ProtNLM"/>
    </source>
</evidence>
<dbReference type="EMBL" id="JABBFW010000013">
    <property type="protein sequence ID" value="NML16835.1"/>
    <property type="molecule type" value="Genomic_DNA"/>
</dbReference>
<name>A0A848FDF2_9BURK</name>
<keyword evidence="2" id="KW-1185">Reference proteome</keyword>
<sequence>MKGDFSFLGFDPASNYTGVRHQQGRVLLDRDWNDAQEIEAHWRERVAGDAFGRGALAVPTASASAFRVIEALADAAGVHLTLQAGRAWAAGLGVSLDAAATLDATYLAPPLASAVDPGSIAPGVRDAVLLEVWEDAISGFQDPAHLIEPALGGVDTTARVKACFTLRLLRLDPNQDCPAVAALVDDPAARGHLSVTPSPALVITGDCPLEAGGGYTGLEHYLYRFEVAEPANGQARFKWSQFNGGLVGRGRFTPDTLDPQKGTLLVTDNDQPINTCGLASFYLEALRFDAGLGRWVVDFTADASLSMPGVLVLADTDGVWPAPADGTAFFRLWNGVSSIAHFATGAPVDFVDGLQLQFDAPLADNRNYRPGDYWCVPVRASGAAFDPPLWPLDAPPQGPAYRRVALAEITWKAAGTGHVASWKEGDIHDCRSLFRPLSQQKICCSFVVGDGRSSFGDFDSIELALAHLPAAGGEICLLPGLHATNAVIRNRTGVTLRGCGARTRVLPRERTPDQPIVSVIDSSRIEILHIDFVTLGGTALWIEGSEPGRCSDIVVAQHRILACTHAVFARNAAELRIAHNRIRMFDRAEGRAAIDVAGTDLLVEANSVALVPAERTPPVDPDDPQDPIDPVDPCVRLGLVYKRPLIFSAYVAKVWTLQFPLALLLALLKPWLAQGGIQVRGGSERVRVRDNEITGGAGHGITLGAVPLPVQPPAPPPVPTFEIERGDAVIVGQVLDLEGRPLVGAQVTFRQRDTGAARTEDAEAPDARFRFGLGRGVYEVSATMAGHELAQMREKRPQEGLIELTLLMRARQARPAPETGFLYDIAIERNRVSAMGLCGIGVPLLPAVDAEEPLQRARRLLGTPVVGLRILDNRLLNNLRNPFDVALRAAALTRGLGGISLGLVDDAQICGNRIEGHGRSGADPVCGVFVQYGEALEVARNIVLDNGAAPRTPNDPVREGERGGVVLGLAAAFGLFAQLRKGEETGAAASAARVLDNHVEQPVGNALRVRAFGPVLVHGNVLASDIAAVGGIEAMAGVVMLANLAGVQNAGQIGALAALQLPLPAPLLFNDNQVRAGPAHAAPLVQLLFSQDDLGVAGNQCHGAQSGNLLANTLALAPSVRVLGNRWRETAAETSLSLLSVGTSANNTSFNQGDHCIVAVDASAAGPALVDFGNQVLIPNDRCAEFGKLAQAIFNPNRS</sequence>
<dbReference type="InterPro" id="IPR045392">
    <property type="entry name" value="DUF6519"/>
</dbReference>
<organism evidence="1 2">
    <name type="scientific">Azohydromonas caseinilytica</name>
    <dbReference type="NCBI Taxonomy" id="2728836"/>
    <lineage>
        <taxon>Bacteria</taxon>
        <taxon>Pseudomonadati</taxon>
        <taxon>Pseudomonadota</taxon>
        <taxon>Betaproteobacteria</taxon>
        <taxon>Burkholderiales</taxon>
        <taxon>Sphaerotilaceae</taxon>
        <taxon>Azohydromonas</taxon>
    </lineage>
</organism>
<evidence type="ECO:0000313" key="1">
    <source>
        <dbReference type="EMBL" id="NML16835.1"/>
    </source>
</evidence>
<protein>
    <recommendedName>
        <fullName evidence="3">Right handed beta helix region</fullName>
    </recommendedName>
</protein>
<dbReference type="RefSeq" id="WP_169161739.1">
    <property type="nucleotide sequence ID" value="NZ_JABBFW010000013.1"/>
</dbReference>
<dbReference type="Proteomes" id="UP000574067">
    <property type="component" value="Unassembled WGS sequence"/>
</dbReference>